<feature type="transmembrane region" description="Helical" evidence="1">
    <location>
        <begin position="12"/>
        <end position="29"/>
    </location>
</feature>
<keyword evidence="1" id="KW-1133">Transmembrane helix</keyword>
<dbReference type="EMBL" id="JAPDDR010000006">
    <property type="protein sequence ID" value="MCW1914356.1"/>
    <property type="molecule type" value="Genomic_DNA"/>
</dbReference>
<accession>A0ABT3G4B1</accession>
<feature type="transmembrane region" description="Helical" evidence="1">
    <location>
        <begin position="49"/>
        <end position="67"/>
    </location>
</feature>
<dbReference type="RefSeq" id="WP_264513882.1">
    <property type="nucleotide sequence ID" value="NZ_JAPDDR010000006.1"/>
</dbReference>
<sequence>MPIVRDNAMQSIFAVAHCVVILAGSMFVAAAPRVRRGEGPWEILMLRDWGFLLLLIPAAWVVGTIWLERHRSDWFTKRWTVLSGLLVLLSLVSLMIHAFSRASFG</sequence>
<reference evidence="2" key="1">
    <citation type="submission" date="2022-10" db="EMBL/GenBank/DDBJ databases">
        <title>Luteolibacter sp. GHJ8, whole genome shotgun sequencing project.</title>
        <authorList>
            <person name="Zhao G."/>
            <person name="Shen L."/>
        </authorList>
    </citation>
    <scope>NUCLEOTIDE SEQUENCE</scope>
    <source>
        <strain evidence="2">GHJ8</strain>
    </source>
</reference>
<feature type="transmembrane region" description="Helical" evidence="1">
    <location>
        <begin position="79"/>
        <end position="99"/>
    </location>
</feature>
<gene>
    <name evidence="2" type="ORF">OJ996_12270</name>
</gene>
<evidence type="ECO:0000313" key="3">
    <source>
        <dbReference type="Proteomes" id="UP001165653"/>
    </source>
</evidence>
<name>A0ABT3G4B1_9BACT</name>
<proteinExistence type="predicted"/>
<protein>
    <submittedName>
        <fullName evidence="2">Uncharacterized protein</fullName>
    </submittedName>
</protein>
<dbReference type="Proteomes" id="UP001165653">
    <property type="component" value="Unassembled WGS sequence"/>
</dbReference>
<comment type="caution">
    <text evidence="2">The sequence shown here is derived from an EMBL/GenBank/DDBJ whole genome shotgun (WGS) entry which is preliminary data.</text>
</comment>
<keyword evidence="1" id="KW-0472">Membrane</keyword>
<keyword evidence="3" id="KW-1185">Reference proteome</keyword>
<organism evidence="2 3">
    <name type="scientific">Luteolibacter rhizosphaerae</name>
    <dbReference type="NCBI Taxonomy" id="2989719"/>
    <lineage>
        <taxon>Bacteria</taxon>
        <taxon>Pseudomonadati</taxon>
        <taxon>Verrucomicrobiota</taxon>
        <taxon>Verrucomicrobiia</taxon>
        <taxon>Verrucomicrobiales</taxon>
        <taxon>Verrucomicrobiaceae</taxon>
        <taxon>Luteolibacter</taxon>
    </lineage>
</organism>
<keyword evidence="1" id="KW-0812">Transmembrane</keyword>
<evidence type="ECO:0000256" key="1">
    <source>
        <dbReference type="SAM" id="Phobius"/>
    </source>
</evidence>
<evidence type="ECO:0000313" key="2">
    <source>
        <dbReference type="EMBL" id="MCW1914356.1"/>
    </source>
</evidence>